<feature type="signal peptide" evidence="1">
    <location>
        <begin position="1"/>
        <end position="20"/>
    </location>
</feature>
<organism evidence="3 4">
    <name type="scientific">Salinimicrobium sediminis</name>
    <dbReference type="NCBI Taxonomy" id="1343891"/>
    <lineage>
        <taxon>Bacteria</taxon>
        <taxon>Pseudomonadati</taxon>
        <taxon>Bacteroidota</taxon>
        <taxon>Flavobacteriia</taxon>
        <taxon>Flavobacteriales</taxon>
        <taxon>Flavobacteriaceae</taxon>
        <taxon>Salinimicrobium</taxon>
    </lineage>
</organism>
<dbReference type="EMBL" id="OCMF01000004">
    <property type="protein sequence ID" value="SOC81356.1"/>
    <property type="molecule type" value="Genomic_DNA"/>
</dbReference>
<reference evidence="4" key="1">
    <citation type="submission" date="2017-09" db="EMBL/GenBank/DDBJ databases">
        <authorList>
            <person name="Varghese N."/>
            <person name="Submissions S."/>
        </authorList>
    </citation>
    <scope>NUCLEOTIDE SEQUENCE [LARGE SCALE GENOMIC DNA]</scope>
    <source>
        <strain evidence="4">CGMCC 1.12641</strain>
    </source>
</reference>
<protein>
    <recommendedName>
        <fullName evidence="2">Lipocalin-like domain-containing protein</fullName>
    </recommendedName>
</protein>
<dbReference type="PROSITE" id="PS51257">
    <property type="entry name" value="PROKAR_LIPOPROTEIN"/>
    <property type="match status" value="1"/>
</dbReference>
<feature type="domain" description="Lipocalin-like" evidence="2">
    <location>
        <begin position="31"/>
        <end position="97"/>
    </location>
</feature>
<proteinExistence type="predicted"/>
<evidence type="ECO:0000313" key="4">
    <source>
        <dbReference type="Proteomes" id="UP000219193"/>
    </source>
</evidence>
<sequence>MKLKISFLLLIACSTLSSCSIIDDKEEGEELQGNWKLIEINDDAVYDPFACPRETRIILKEENLIKTTYYDPAADCIEKVSTGSWEYLEDDQYAIEILPEIGQTEGRIDFESINIFNFFTRSNDKVLIFTFERI</sequence>
<name>A0A285X8K7_9FLAO</name>
<evidence type="ECO:0000313" key="3">
    <source>
        <dbReference type="EMBL" id="SOC81356.1"/>
    </source>
</evidence>
<accession>A0A285X8K7</accession>
<feature type="chain" id="PRO_5012493269" description="Lipocalin-like domain-containing protein" evidence="1">
    <location>
        <begin position="21"/>
        <end position="134"/>
    </location>
</feature>
<dbReference type="Proteomes" id="UP000219193">
    <property type="component" value="Unassembled WGS sequence"/>
</dbReference>
<dbReference type="InterPro" id="IPR024311">
    <property type="entry name" value="Lipocalin-like"/>
</dbReference>
<keyword evidence="1" id="KW-0732">Signal</keyword>
<gene>
    <name evidence="3" type="ORF">SAMN06296241_2931</name>
</gene>
<dbReference type="RefSeq" id="WP_097057114.1">
    <property type="nucleotide sequence ID" value="NZ_OCMF01000004.1"/>
</dbReference>
<keyword evidence="4" id="KW-1185">Reference proteome</keyword>
<dbReference type="AlphaFoldDB" id="A0A285X8K7"/>
<evidence type="ECO:0000256" key="1">
    <source>
        <dbReference type="SAM" id="SignalP"/>
    </source>
</evidence>
<dbReference type="OrthoDB" id="1144836at2"/>
<evidence type="ECO:0000259" key="2">
    <source>
        <dbReference type="Pfam" id="PF13648"/>
    </source>
</evidence>
<dbReference type="Pfam" id="PF13648">
    <property type="entry name" value="Lipocalin_4"/>
    <property type="match status" value="1"/>
</dbReference>